<dbReference type="SUPFAM" id="SSF46689">
    <property type="entry name" value="Homeodomain-like"/>
    <property type="match status" value="1"/>
</dbReference>
<evidence type="ECO:0000313" key="7">
    <source>
        <dbReference type="EMBL" id="MCG2620837.1"/>
    </source>
</evidence>
<dbReference type="InterPro" id="IPR004111">
    <property type="entry name" value="Repressor_TetR_C"/>
</dbReference>
<gene>
    <name evidence="7" type="ORF">LVY72_02790</name>
</gene>
<sequence length="237" mass="26552">MRESGSKATQIHTHQPSGKTKLDRRTILEAGADFIDQHGVRELSMRRLGAALGVEAMSLYRHVPSRENLLDGIVELIMDQLYGDPEVYLEPRNGWQDYLFRLAHGLRRMALAHPRIFPLVATRPPEAPWVRPPLRSLRWIDSFLGALTSSGFRPEAAVAAYRAFSSFLLGHLLLEVAALGAEIGPVETDDGQAQETGDLSEYPQVLQLQDLLSEDRSADEFEESLENLLERLGTLIR</sequence>
<feature type="region of interest" description="Disordered" evidence="5">
    <location>
        <begin position="1"/>
        <end position="21"/>
    </location>
</feature>
<keyword evidence="8" id="KW-1185">Reference proteome</keyword>
<dbReference type="PANTHER" id="PTHR30055:SF151">
    <property type="entry name" value="TRANSCRIPTIONAL REGULATORY PROTEIN"/>
    <property type="match status" value="1"/>
</dbReference>
<organism evidence="7 8">
    <name type="scientific">Arthrobacter hankyongi</name>
    <dbReference type="NCBI Taxonomy" id="2904801"/>
    <lineage>
        <taxon>Bacteria</taxon>
        <taxon>Bacillati</taxon>
        <taxon>Actinomycetota</taxon>
        <taxon>Actinomycetes</taxon>
        <taxon>Micrococcales</taxon>
        <taxon>Micrococcaceae</taxon>
        <taxon>Arthrobacter</taxon>
    </lineage>
</organism>
<dbReference type="InterPro" id="IPR036271">
    <property type="entry name" value="Tet_transcr_reg_TetR-rel_C_sf"/>
</dbReference>
<feature type="DNA-binding region" description="H-T-H motif" evidence="4">
    <location>
        <begin position="44"/>
        <end position="63"/>
    </location>
</feature>
<evidence type="ECO:0000256" key="2">
    <source>
        <dbReference type="ARBA" id="ARBA00023125"/>
    </source>
</evidence>
<feature type="compositionally biased region" description="Polar residues" evidence="5">
    <location>
        <begin position="1"/>
        <end position="18"/>
    </location>
</feature>
<dbReference type="InterPro" id="IPR001647">
    <property type="entry name" value="HTH_TetR"/>
</dbReference>
<reference evidence="7" key="1">
    <citation type="submission" date="2022-01" db="EMBL/GenBank/DDBJ databases">
        <authorList>
            <person name="Jo J.-H."/>
            <person name="Im W.-T."/>
        </authorList>
    </citation>
    <scope>NUCLEOTIDE SEQUENCE</scope>
    <source>
        <strain evidence="7">I2-34</strain>
    </source>
</reference>
<dbReference type="PANTHER" id="PTHR30055">
    <property type="entry name" value="HTH-TYPE TRANSCRIPTIONAL REGULATOR RUTR"/>
    <property type="match status" value="1"/>
</dbReference>
<dbReference type="Pfam" id="PF02909">
    <property type="entry name" value="TetR_C_1"/>
    <property type="match status" value="1"/>
</dbReference>
<evidence type="ECO:0000256" key="5">
    <source>
        <dbReference type="SAM" id="MobiDB-lite"/>
    </source>
</evidence>
<dbReference type="EMBL" id="JAKLTQ010000001">
    <property type="protein sequence ID" value="MCG2620837.1"/>
    <property type="molecule type" value="Genomic_DNA"/>
</dbReference>
<proteinExistence type="predicted"/>
<dbReference type="InterPro" id="IPR050109">
    <property type="entry name" value="HTH-type_TetR-like_transc_reg"/>
</dbReference>
<keyword evidence="2 4" id="KW-0238">DNA-binding</keyword>
<protein>
    <submittedName>
        <fullName evidence="7">TetR/AcrR family transcriptional regulator</fullName>
    </submittedName>
</protein>
<evidence type="ECO:0000256" key="1">
    <source>
        <dbReference type="ARBA" id="ARBA00023015"/>
    </source>
</evidence>
<accession>A0ABS9L2G7</accession>
<dbReference type="Gene3D" id="1.10.357.10">
    <property type="entry name" value="Tetracycline Repressor, domain 2"/>
    <property type="match status" value="1"/>
</dbReference>
<keyword evidence="1" id="KW-0805">Transcription regulation</keyword>
<dbReference type="Proteomes" id="UP001165368">
    <property type="component" value="Unassembled WGS sequence"/>
</dbReference>
<evidence type="ECO:0000259" key="6">
    <source>
        <dbReference type="PROSITE" id="PS50977"/>
    </source>
</evidence>
<evidence type="ECO:0000256" key="4">
    <source>
        <dbReference type="PROSITE-ProRule" id="PRU00335"/>
    </source>
</evidence>
<dbReference type="SUPFAM" id="SSF48498">
    <property type="entry name" value="Tetracyclin repressor-like, C-terminal domain"/>
    <property type="match status" value="1"/>
</dbReference>
<evidence type="ECO:0000313" key="8">
    <source>
        <dbReference type="Proteomes" id="UP001165368"/>
    </source>
</evidence>
<name>A0ABS9L2G7_9MICC</name>
<feature type="domain" description="HTH tetR-type" evidence="6">
    <location>
        <begin position="21"/>
        <end position="81"/>
    </location>
</feature>
<dbReference type="RefSeq" id="WP_237817922.1">
    <property type="nucleotide sequence ID" value="NZ_JAKLTQ010000001.1"/>
</dbReference>
<keyword evidence="3" id="KW-0804">Transcription</keyword>
<dbReference type="InterPro" id="IPR009057">
    <property type="entry name" value="Homeodomain-like_sf"/>
</dbReference>
<dbReference type="PROSITE" id="PS50977">
    <property type="entry name" value="HTH_TETR_2"/>
    <property type="match status" value="1"/>
</dbReference>
<evidence type="ECO:0000256" key="3">
    <source>
        <dbReference type="ARBA" id="ARBA00023163"/>
    </source>
</evidence>
<comment type="caution">
    <text evidence="7">The sequence shown here is derived from an EMBL/GenBank/DDBJ whole genome shotgun (WGS) entry which is preliminary data.</text>
</comment>
<dbReference type="Pfam" id="PF00440">
    <property type="entry name" value="TetR_N"/>
    <property type="match status" value="1"/>
</dbReference>